<dbReference type="SMART" id="SM00546">
    <property type="entry name" value="CUE"/>
    <property type="match status" value="1"/>
</dbReference>
<keyword evidence="4" id="KW-1185">Reference proteome</keyword>
<dbReference type="FunFam" id="1.10.8.10:FF:000064">
    <property type="entry name" value="Similar to CUE domain-containing protein"/>
    <property type="match status" value="1"/>
</dbReference>
<feature type="compositionally biased region" description="Polar residues" evidence="1">
    <location>
        <begin position="373"/>
        <end position="386"/>
    </location>
</feature>
<feature type="region of interest" description="Disordered" evidence="1">
    <location>
        <begin position="142"/>
        <end position="161"/>
    </location>
</feature>
<evidence type="ECO:0000313" key="4">
    <source>
        <dbReference type="Proteomes" id="UP000031516"/>
    </source>
</evidence>
<dbReference type="Gene3D" id="1.10.8.10">
    <property type="entry name" value="DNA helicase RuvA subunit, C-terminal domain"/>
    <property type="match status" value="1"/>
</dbReference>
<dbReference type="GO" id="GO:0005737">
    <property type="term" value="C:cytoplasm"/>
    <property type="evidence" value="ECO:0007669"/>
    <property type="project" value="TreeGrafter"/>
</dbReference>
<feature type="compositionally biased region" description="Low complexity" evidence="1">
    <location>
        <begin position="25"/>
        <end position="36"/>
    </location>
</feature>
<organism evidence="3 4">
    <name type="scientific">Kluyveromyces dobzhanskii CBS 2104</name>
    <dbReference type="NCBI Taxonomy" id="1427455"/>
    <lineage>
        <taxon>Eukaryota</taxon>
        <taxon>Fungi</taxon>
        <taxon>Dikarya</taxon>
        <taxon>Ascomycota</taxon>
        <taxon>Saccharomycotina</taxon>
        <taxon>Saccharomycetes</taxon>
        <taxon>Saccharomycetales</taxon>
        <taxon>Saccharomycetaceae</taxon>
        <taxon>Kluyveromyces</taxon>
    </lineage>
</organism>
<feature type="region of interest" description="Disordered" evidence="1">
    <location>
        <begin position="1"/>
        <end position="97"/>
    </location>
</feature>
<dbReference type="SUPFAM" id="SSF46934">
    <property type="entry name" value="UBA-like"/>
    <property type="match status" value="1"/>
</dbReference>
<dbReference type="EMBL" id="CCBQ010000042">
    <property type="protein sequence ID" value="CDO94957.1"/>
    <property type="molecule type" value="Genomic_DNA"/>
</dbReference>
<dbReference type="Pfam" id="PF02845">
    <property type="entry name" value="CUE"/>
    <property type="match status" value="1"/>
</dbReference>
<dbReference type="PANTHER" id="PTHR16461">
    <property type="entry name" value="TOLL-INTERACTING PROTEIN"/>
    <property type="match status" value="1"/>
</dbReference>
<reference evidence="3 4" key="1">
    <citation type="submission" date="2014-03" db="EMBL/GenBank/DDBJ databases">
        <title>The genome of Kluyveromyces dobzhanskii.</title>
        <authorList>
            <person name="Nystedt B."/>
            <person name="Astrom S."/>
        </authorList>
    </citation>
    <scope>NUCLEOTIDE SEQUENCE [LARGE SCALE GENOMIC DNA]</scope>
    <source>
        <strain evidence="3 4">CBS 2104</strain>
    </source>
</reference>
<dbReference type="OrthoDB" id="9942608at2759"/>
<feature type="region of interest" description="Disordered" evidence="1">
    <location>
        <begin position="176"/>
        <end position="229"/>
    </location>
</feature>
<feature type="compositionally biased region" description="Basic and acidic residues" evidence="1">
    <location>
        <begin position="142"/>
        <end position="159"/>
    </location>
</feature>
<dbReference type="PROSITE" id="PS51140">
    <property type="entry name" value="CUE"/>
    <property type="match status" value="1"/>
</dbReference>
<evidence type="ECO:0000256" key="1">
    <source>
        <dbReference type="SAM" id="MobiDB-lite"/>
    </source>
</evidence>
<feature type="compositionally biased region" description="Basic and acidic residues" evidence="1">
    <location>
        <begin position="37"/>
        <end position="51"/>
    </location>
</feature>
<feature type="compositionally biased region" description="Acidic residues" evidence="1">
    <location>
        <begin position="410"/>
        <end position="422"/>
    </location>
</feature>
<evidence type="ECO:0000313" key="3">
    <source>
        <dbReference type="EMBL" id="CDO94957.1"/>
    </source>
</evidence>
<sequence>MSDKVEDVAIDVDVDSTEDKKIGNVEEPVAESVSEAVADKSKASAEKEPVEKGSAPVNSGAEVQEKEEDQGKEAAPPLPVRKSVSPEVEADKENPMMKQLKEAFPSIDERYVKAVLIASQGKLDPAFNALLFLSDPNFEKEAPLPTRPVEHSTHGERRQLTQLEQDELLARQLDKKFNKHGHSSGERTAREQRIRQREREYERQYGSTAPRRRRDSDGYDNFNDDADEEDDVFSTFVDKDLPQIRDNLNRNIQETGKKISSWFSGITKNLVDDDANYSETRQRRSQSRFNSFGDRYRDGNDELDGPTKLQNAGISLQNDELDFGSDDDIPPRLPTRAKKVVAETTYIDTPEQVRGKNSRSPVKTIPPHIVSPSKVNSESKLNTSTAEEPVPKTVPPITSKKDTETGITLEDQDIITDSDLDI</sequence>
<accession>A0A0A8L9N0</accession>
<name>A0A0A8L9N0_9SACH</name>
<feature type="domain" description="CUE" evidence="2">
    <location>
        <begin position="92"/>
        <end position="135"/>
    </location>
</feature>
<dbReference type="InterPro" id="IPR003892">
    <property type="entry name" value="CUE"/>
</dbReference>
<dbReference type="GO" id="GO:0043130">
    <property type="term" value="F:ubiquitin binding"/>
    <property type="evidence" value="ECO:0007669"/>
    <property type="project" value="InterPro"/>
</dbReference>
<dbReference type="InterPro" id="IPR041807">
    <property type="entry name" value="Cue5/Don1_CUE"/>
</dbReference>
<dbReference type="PANTHER" id="PTHR16461:SF5">
    <property type="entry name" value="TOLL-INTERACTING PROTEIN"/>
    <property type="match status" value="1"/>
</dbReference>
<dbReference type="AlphaFoldDB" id="A0A0A8L9N0"/>
<gene>
    <name evidence="3" type="ORF">KLDO_g3208</name>
</gene>
<feature type="compositionally biased region" description="Basic and acidic residues" evidence="1">
    <location>
        <begin position="183"/>
        <end position="203"/>
    </location>
</feature>
<dbReference type="Proteomes" id="UP000031516">
    <property type="component" value="Unassembled WGS sequence"/>
</dbReference>
<comment type="caution">
    <text evidence="3">The sequence shown here is derived from an EMBL/GenBank/DDBJ whole genome shotgun (WGS) entry which is preliminary data.</text>
</comment>
<protein>
    <submittedName>
        <fullName evidence="3">WGS project CCBQ000000000 data, contig 00011</fullName>
    </submittedName>
</protein>
<feature type="region of interest" description="Disordered" evidence="1">
    <location>
        <begin position="351"/>
        <end position="422"/>
    </location>
</feature>
<evidence type="ECO:0000259" key="2">
    <source>
        <dbReference type="PROSITE" id="PS51140"/>
    </source>
</evidence>
<dbReference type="CDD" id="cd14372">
    <property type="entry name" value="CUE_Cue5p_like"/>
    <property type="match status" value="1"/>
</dbReference>
<proteinExistence type="predicted"/>
<dbReference type="GO" id="GO:0031624">
    <property type="term" value="F:ubiquitin conjugating enzyme binding"/>
    <property type="evidence" value="ECO:0007669"/>
    <property type="project" value="TreeGrafter"/>
</dbReference>
<dbReference type="InterPro" id="IPR009060">
    <property type="entry name" value="UBA-like_sf"/>
</dbReference>
<feature type="region of interest" description="Disordered" evidence="1">
    <location>
        <begin position="277"/>
        <end position="304"/>
    </location>
</feature>
<dbReference type="GO" id="GO:0006511">
    <property type="term" value="P:ubiquitin-dependent protein catabolic process"/>
    <property type="evidence" value="ECO:0007669"/>
    <property type="project" value="TreeGrafter"/>
</dbReference>